<dbReference type="Proteomes" id="UP000697710">
    <property type="component" value="Unassembled WGS sequence"/>
</dbReference>
<keyword evidence="1 6" id="KW-0597">Phosphoprotein</keyword>
<dbReference type="PANTHER" id="PTHR48111">
    <property type="entry name" value="REGULATOR OF RPOS"/>
    <property type="match status" value="1"/>
</dbReference>
<dbReference type="EMBL" id="JAGQHR010000619">
    <property type="protein sequence ID" value="MCA9729243.1"/>
    <property type="molecule type" value="Genomic_DNA"/>
</dbReference>
<feature type="non-terminal residue" evidence="8">
    <location>
        <position position="103"/>
    </location>
</feature>
<dbReference type="CDD" id="cd17574">
    <property type="entry name" value="REC_OmpR"/>
    <property type="match status" value="1"/>
</dbReference>
<evidence type="ECO:0000256" key="3">
    <source>
        <dbReference type="ARBA" id="ARBA00023015"/>
    </source>
</evidence>
<dbReference type="Gene3D" id="3.40.50.2300">
    <property type="match status" value="1"/>
</dbReference>
<name>A0A956M1T6_UNCEI</name>
<evidence type="ECO:0000313" key="8">
    <source>
        <dbReference type="EMBL" id="MCA9729243.1"/>
    </source>
</evidence>
<evidence type="ECO:0000256" key="2">
    <source>
        <dbReference type="ARBA" id="ARBA00023012"/>
    </source>
</evidence>
<evidence type="ECO:0000256" key="4">
    <source>
        <dbReference type="ARBA" id="ARBA00023125"/>
    </source>
</evidence>
<dbReference type="Pfam" id="PF00072">
    <property type="entry name" value="Response_reg"/>
    <property type="match status" value="1"/>
</dbReference>
<feature type="modified residue" description="4-aspartylphosphate" evidence="6">
    <location>
        <position position="53"/>
    </location>
</feature>
<dbReference type="FunFam" id="3.40.50.2300:FF:000001">
    <property type="entry name" value="DNA-binding response regulator PhoB"/>
    <property type="match status" value="1"/>
</dbReference>
<dbReference type="GO" id="GO:0006355">
    <property type="term" value="P:regulation of DNA-templated transcription"/>
    <property type="evidence" value="ECO:0007669"/>
    <property type="project" value="TreeGrafter"/>
</dbReference>
<keyword evidence="5" id="KW-0804">Transcription</keyword>
<dbReference type="InterPro" id="IPR039420">
    <property type="entry name" value="WalR-like"/>
</dbReference>
<feature type="domain" description="Response regulatory" evidence="7">
    <location>
        <begin position="4"/>
        <end position="103"/>
    </location>
</feature>
<dbReference type="InterPro" id="IPR011006">
    <property type="entry name" value="CheY-like_superfamily"/>
</dbReference>
<keyword evidence="2" id="KW-0902">Two-component regulatory system</keyword>
<reference evidence="8" key="1">
    <citation type="submission" date="2020-04" db="EMBL/GenBank/DDBJ databases">
        <authorList>
            <person name="Zhang T."/>
        </authorList>
    </citation>
    <scope>NUCLEOTIDE SEQUENCE</scope>
    <source>
        <strain evidence="8">HKST-UBA01</strain>
    </source>
</reference>
<comment type="caution">
    <text evidence="8">The sequence shown here is derived from an EMBL/GenBank/DDBJ whole genome shotgun (WGS) entry which is preliminary data.</text>
</comment>
<reference evidence="8" key="2">
    <citation type="journal article" date="2021" name="Microbiome">
        <title>Successional dynamics and alternative stable states in a saline activated sludge microbial community over 9 years.</title>
        <authorList>
            <person name="Wang Y."/>
            <person name="Ye J."/>
            <person name="Ju F."/>
            <person name="Liu L."/>
            <person name="Boyd J.A."/>
            <person name="Deng Y."/>
            <person name="Parks D.H."/>
            <person name="Jiang X."/>
            <person name="Yin X."/>
            <person name="Woodcroft B.J."/>
            <person name="Tyson G.W."/>
            <person name="Hugenholtz P."/>
            <person name="Polz M.F."/>
            <person name="Zhang T."/>
        </authorList>
    </citation>
    <scope>NUCLEOTIDE SEQUENCE</scope>
    <source>
        <strain evidence="8">HKST-UBA01</strain>
    </source>
</reference>
<evidence type="ECO:0000256" key="6">
    <source>
        <dbReference type="PROSITE-ProRule" id="PRU00169"/>
    </source>
</evidence>
<dbReference type="AlphaFoldDB" id="A0A956M1T6"/>
<accession>A0A956M1T6</accession>
<evidence type="ECO:0000256" key="5">
    <source>
        <dbReference type="ARBA" id="ARBA00023163"/>
    </source>
</evidence>
<dbReference type="SUPFAM" id="SSF52172">
    <property type="entry name" value="CheY-like"/>
    <property type="match status" value="1"/>
</dbReference>
<dbReference type="SMART" id="SM00448">
    <property type="entry name" value="REC"/>
    <property type="match status" value="1"/>
</dbReference>
<dbReference type="PROSITE" id="PS50110">
    <property type="entry name" value="RESPONSE_REGULATORY"/>
    <property type="match status" value="1"/>
</dbReference>
<keyword evidence="3" id="KW-0805">Transcription regulation</keyword>
<evidence type="ECO:0000256" key="1">
    <source>
        <dbReference type="ARBA" id="ARBA00022553"/>
    </source>
</evidence>
<dbReference type="GO" id="GO:0005829">
    <property type="term" value="C:cytosol"/>
    <property type="evidence" value="ECO:0007669"/>
    <property type="project" value="TreeGrafter"/>
</dbReference>
<keyword evidence="4" id="KW-0238">DNA-binding</keyword>
<dbReference type="InterPro" id="IPR001789">
    <property type="entry name" value="Sig_transdc_resp-reg_receiver"/>
</dbReference>
<protein>
    <submittedName>
        <fullName evidence="8">Response regulator</fullName>
    </submittedName>
</protein>
<evidence type="ECO:0000313" key="9">
    <source>
        <dbReference type="Proteomes" id="UP000697710"/>
    </source>
</evidence>
<gene>
    <name evidence="8" type="ORF">KC729_16265</name>
</gene>
<dbReference type="PANTHER" id="PTHR48111:SF1">
    <property type="entry name" value="TWO-COMPONENT RESPONSE REGULATOR ORR33"/>
    <property type="match status" value="1"/>
</dbReference>
<dbReference type="GO" id="GO:0000156">
    <property type="term" value="F:phosphorelay response regulator activity"/>
    <property type="evidence" value="ECO:0007669"/>
    <property type="project" value="TreeGrafter"/>
</dbReference>
<sequence length="103" mass="11266">MNEHILVVEDDPAISTGLVDLLRDEGYRVSLVSDGLDAVATYGRESFDLVLLDVMIPGQSGYDVCRQIRARDLKTPIVMLTAKGQEVDKVVGLELGADDYVVK</sequence>
<dbReference type="GO" id="GO:0032993">
    <property type="term" value="C:protein-DNA complex"/>
    <property type="evidence" value="ECO:0007669"/>
    <property type="project" value="TreeGrafter"/>
</dbReference>
<proteinExistence type="predicted"/>
<dbReference type="GO" id="GO:0000976">
    <property type="term" value="F:transcription cis-regulatory region binding"/>
    <property type="evidence" value="ECO:0007669"/>
    <property type="project" value="TreeGrafter"/>
</dbReference>
<evidence type="ECO:0000259" key="7">
    <source>
        <dbReference type="PROSITE" id="PS50110"/>
    </source>
</evidence>
<organism evidence="8 9">
    <name type="scientific">Eiseniibacteriota bacterium</name>
    <dbReference type="NCBI Taxonomy" id="2212470"/>
    <lineage>
        <taxon>Bacteria</taxon>
        <taxon>Candidatus Eiseniibacteriota</taxon>
    </lineage>
</organism>